<accession>A0A3A5L022</accession>
<evidence type="ECO:0000313" key="2">
    <source>
        <dbReference type="Proteomes" id="UP000272706"/>
    </source>
</evidence>
<dbReference type="EMBL" id="QZWZ01000003">
    <property type="protein sequence ID" value="RJT41446.1"/>
    <property type="molecule type" value="Genomic_DNA"/>
</dbReference>
<evidence type="ECO:0000313" key="1">
    <source>
        <dbReference type="EMBL" id="RJT41446.1"/>
    </source>
</evidence>
<dbReference type="RefSeq" id="WP_120013300.1">
    <property type="nucleotide sequence ID" value="NZ_QZWZ01000003.1"/>
</dbReference>
<keyword evidence="2" id="KW-1185">Reference proteome</keyword>
<organism evidence="1 2">
    <name type="scientific">Mesorhizobium waimense</name>
    <dbReference type="NCBI Taxonomy" id="1300307"/>
    <lineage>
        <taxon>Bacteria</taxon>
        <taxon>Pseudomonadati</taxon>
        <taxon>Pseudomonadota</taxon>
        <taxon>Alphaproteobacteria</taxon>
        <taxon>Hyphomicrobiales</taxon>
        <taxon>Phyllobacteriaceae</taxon>
        <taxon>Mesorhizobium</taxon>
    </lineage>
</organism>
<dbReference type="AlphaFoldDB" id="A0A3A5L022"/>
<dbReference type="Proteomes" id="UP000272706">
    <property type="component" value="Unassembled WGS sequence"/>
</dbReference>
<gene>
    <name evidence="1" type="ORF">D3227_06610</name>
</gene>
<comment type="caution">
    <text evidence="1">The sequence shown here is derived from an EMBL/GenBank/DDBJ whole genome shotgun (WGS) entry which is preliminary data.</text>
</comment>
<proteinExistence type="predicted"/>
<sequence>MHSTINIIASALAPMQKSKYRRILPEQKAILHKLEIVRGMTLRGPEIVQEAMLRRLVIVRGMKLRRPEIVQEAMLRRLEVEQGVVFQAATVTAALDREGDLVDRNLSRGPMDIVHGRSM</sequence>
<name>A0A3A5L022_9HYPH</name>
<protein>
    <submittedName>
        <fullName evidence="1">Uncharacterized protein</fullName>
    </submittedName>
</protein>
<reference evidence="1 2" key="1">
    <citation type="submission" date="2018-09" db="EMBL/GenBank/DDBJ databases">
        <title>Mesorhizobium carmichaelinearum sp. nov. isolated from Carmichaelinea spp. root nodules in New Zealand.</title>
        <authorList>
            <person name="De Meyer S.E."/>
        </authorList>
    </citation>
    <scope>NUCLEOTIDE SEQUENCE [LARGE SCALE GENOMIC DNA]</scope>
    <source>
        <strain evidence="1 2">ICMP19557</strain>
    </source>
</reference>